<accession>A0A9W7ALR9</accession>
<evidence type="ECO:0000259" key="2">
    <source>
        <dbReference type="PROSITE" id="PS50042"/>
    </source>
</evidence>
<dbReference type="PANTHER" id="PTHR23011">
    <property type="entry name" value="CYCLIC NUCLEOTIDE-BINDING DOMAIN CONTAINING PROTEIN"/>
    <property type="match status" value="1"/>
</dbReference>
<feature type="region of interest" description="Disordered" evidence="1">
    <location>
        <begin position="542"/>
        <end position="573"/>
    </location>
</feature>
<reference evidence="4" key="1">
    <citation type="journal article" date="2023" name="Commun. Biol.">
        <title>Genome analysis of Parmales, the sister group of diatoms, reveals the evolutionary specialization of diatoms from phago-mixotrophs to photoautotrophs.</title>
        <authorList>
            <person name="Ban H."/>
            <person name="Sato S."/>
            <person name="Yoshikawa S."/>
            <person name="Yamada K."/>
            <person name="Nakamura Y."/>
            <person name="Ichinomiya M."/>
            <person name="Sato N."/>
            <person name="Blanc-Mathieu R."/>
            <person name="Endo H."/>
            <person name="Kuwata A."/>
            <person name="Ogata H."/>
        </authorList>
    </citation>
    <scope>NUCLEOTIDE SEQUENCE [LARGE SCALE GENOMIC DNA]</scope>
    <source>
        <strain evidence="4">NIES 3701</strain>
    </source>
</reference>
<comment type="caution">
    <text evidence="3">The sequence shown here is derived from an EMBL/GenBank/DDBJ whole genome shotgun (WGS) entry which is preliminary data.</text>
</comment>
<name>A0A9W7ALR9_9STRA</name>
<evidence type="ECO:0000313" key="4">
    <source>
        <dbReference type="Proteomes" id="UP001165085"/>
    </source>
</evidence>
<dbReference type="SUPFAM" id="SSF51206">
    <property type="entry name" value="cAMP-binding domain-like"/>
    <property type="match status" value="1"/>
</dbReference>
<dbReference type="InterPro" id="IPR014710">
    <property type="entry name" value="RmlC-like_jellyroll"/>
</dbReference>
<feature type="compositionally biased region" description="Low complexity" evidence="1">
    <location>
        <begin position="28"/>
        <end position="37"/>
    </location>
</feature>
<keyword evidence="4" id="KW-1185">Reference proteome</keyword>
<feature type="compositionally biased region" description="Low complexity" evidence="1">
    <location>
        <begin position="544"/>
        <end position="562"/>
    </location>
</feature>
<protein>
    <recommendedName>
        <fullName evidence="2">Cyclic nucleotide-binding domain-containing protein</fullName>
    </recommendedName>
</protein>
<dbReference type="InterPro" id="IPR018490">
    <property type="entry name" value="cNMP-bd_dom_sf"/>
</dbReference>
<feature type="domain" description="Cyclic nucleotide-binding" evidence="2">
    <location>
        <begin position="155"/>
        <end position="197"/>
    </location>
</feature>
<dbReference type="PROSITE" id="PS50042">
    <property type="entry name" value="CNMP_BINDING_3"/>
    <property type="match status" value="2"/>
</dbReference>
<dbReference type="AlphaFoldDB" id="A0A9W7ALR9"/>
<feature type="region of interest" description="Disordered" evidence="1">
    <location>
        <begin position="28"/>
        <end position="74"/>
    </location>
</feature>
<dbReference type="Proteomes" id="UP001165085">
    <property type="component" value="Unassembled WGS sequence"/>
</dbReference>
<organism evidence="3 4">
    <name type="scientific">Triparma strigata</name>
    <dbReference type="NCBI Taxonomy" id="1606541"/>
    <lineage>
        <taxon>Eukaryota</taxon>
        <taxon>Sar</taxon>
        <taxon>Stramenopiles</taxon>
        <taxon>Ochrophyta</taxon>
        <taxon>Bolidophyceae</taxon>
        <taxon>Parmales</taxon>
        <taxon>Triparmaceae</taxon>
        <taxon>Triparma</taxon>
    </lineage>
</organism>
<gene>
    <name evidence="3" type="ORF">TrST_g12065</name>
</gene>
<sequence>MSASRFRGVSVDSAESYTGLTISVASATSSSNTASMSPMTGDAMQSSSVRSSRNRTASADSLSPSKLRAHGSSFTKNLGPEFMKLQSVLSKYAPANRNQEQQQIIHKYLETTMIKREAWWHFMGEDIKKKVCKNVKYRQVIDNMGHQFSLSRSSGSVFYVLLRGEASVSYPNMATQVCKSGDCFGSLHIPANVKKLAKEQAAAHKIMPTFCSAMLDAAEGKGKYGNKNSKLRTKGRVQVQIKKGSEYVIIQSSDCLPFLKKWSETLKVETILKEVGLIAMKNRIVTKKPVNFPAGVTLVKEGDAPTFVYAIMEGECKLTKSFDSKSSVIKGAAENGMGPETGITPESMIGGFGMGIAPVVVNEKGEADQIRETARRKVGGRLVLQSGFVAKVNGKGLAKLGVRSLVGDIPVLLGGVQPGSVVTTTSVKALKFNASDLEDKLGNYPDLKKAFANMCKLRSAFIEQRWKISTGNASQAEAVDLTEMMEAQTQIIQKTWKRERLNTLRIVREMERRFAEQGEWSEDDYSDEEEDSSMIDDAETMTVGSRSTRFTQGSRSRGGRSSPFKVKKKFMSKRDQYAASRREIEAENLEEDDGSPQKGIWLDKEKNRAIIERPKVDLGPPEITFEMVFQQRVKKRPKMNRHKLLEDFKRRLLDEEKDDGPIEYEEPLDPFERFDFIDTRDYALNTNSALDWTAKKNSDWKDKFGDHDMLSPFPTITKERKLHCKPMPVVEHSDGFKDPFRTLIPPSRVASSQGRVKARDRVEIDRALEAGFKAGIFPKFKGMGEEVSIRPMTTNSMMGSMSMGSLGMRSSFQEGSLSLGKSIWSLQEEIGEKVYLGGKGSTEFVDVVAREGGKGASAKVADLGRMGFAHGSKIKRGFGGLGGTQSLSKLAPKVDHRSIF</sequence>
<feature type="compositionally biased region" description="Polar residues" evidence="1">
    <location>
        <begin position="43"/>
        <end position="64"/>
    </location>
</feature>
<dbReference type="EMBL" id="BRXY01000161">
    <property type="protein sequence ID" value="GMH72886.1"/>
    <property type="molecule type" value="Genomic_DNA"/>
</dbReference>
<dbReference type="Gene3D" id="2.60.120.10">
    <property type="entry name" value="Jelly Rolls"/>
    <property type="match status" value="1"/>
</dbReference>
<dbReference type="PANTHER" id="PTHR23011:SF28">
    <property type="entry name" value="CYCLIC NUCLEOTIDE-BINDING DOMAIN CONTAINING PROTEIN"/>
    <property type="match status" value="1"/>
</dbReference>
<evidence type="ECO:0000313" key="3">
    <source>
        <dbReference type="EMBL" id="GMH72886.1"/>
    </source>
</evidence>
<dbReference type="InterPro" id="IPR000595">
    <property type="entry name" value="cNMP-bd_dom"/>
</dbReference>
<dbReference type="CDD" id="cd00038">
    <property type="entry name" value="CAP_ED"/>
    <property type="match status" value="1"/>
</dbReference>
<feature type="domain" description="Cyclic nucleotide-binding" evidence="2">
    <location>
        <begin position="271"/>
        <end position="343"/>
    </location>
</feature>
<dbReference type="OrthoDB" id="194996at2759"/>
<proteinExistence type="predicted"/>
<evidence type="ECO:0000256" key="1">
    <source>
        <dbReference type="SAM" id="MobiDB-lite"/>
    </source>
</evidence>